<protein>
    <submittedName>
        <fullName evidence="2">Uncharacterized protein</fullName>
    </submittedName>
</protein>
<organism evidence="2 8">
    <name type="scientific">Klebsiella pneumoniae</name>
    <dbReference type="NCBI Taxonomy" id="573"/>
    <lineage>
        <taxon>Bacteria</taxon>
        <taxon>Pseudomonadati</taxon>
        <taxon>Pseudomonadota</taxon>
        <taxon>Gammaproteobacteria</taxon>
        <taxon>Enterobacterales</taxon>
        <taxon>Enterobacteriaceae</taxon>
        <taxon>Klebsiella/Raoultella group</taxon>
        <taxon>Klebsiella</taxon>
        <taxon>Klebsiella pneumoniae complex</taxon>
    </lineage>
</organism>
<reference evidence="3" key="4">
    <citation type="submission" date="2018-10" db="EMBL/GenBank/DDBJ databases">
        <authorList>
            <person name="Fan Y."/>
            <person name="Timp W."/>
            <person name="Bergman Y."/>
            <person name="Tamma P."/>
            <person name="Simner P."/>
        </authorList>
    </citation>
    <scope>NUCLEOTIDE SEQUENCE</scope>
    <source>
        <strain evidence="3">KLPN_104</strain>
    </source>
</reference>
<keyword evidence="1" id="KW-1133">Transmembrane helix</keyword>
<dbReference type="EMBL" id="LT882698">
    <property type="protein sequence ID" value="SMY31438.1"/>
    <property type="molecule type" value="Genomic_DNA"/>
</dbReference>
<keyword evidence="1" id="KW-0472">Membrane</keyword>
<dbReference type="EMBL" id="MPYG04000015">
    <property type="protein sequence ID" value="ROH04665.1"/>
    <property type="molecule type" value="Genomic_DNA"/>
</dbReference>
<evidence type="ECO:0000313" key="4">
    <source>
        <dbReference type="EMBL" id="SMY31438.1"/>
    </source>
</evidence>
<dbReference type="EMBL" id="UGKQ01000001">
    <property type="protein sequence ID" value="STS78451.1"/>
    <property type="molecule type" value="Genomic_DNA"/>
</dbReference>
<dbReference type="EMBL" id="RDAM01000004">
    <property type="protein sequence ID" value="RRE94271.1"/>
    <property type="molecule type" value="Genomic_DNA"/>
</dbReference>
<accession>A0A0G3RFE6</accession>
<reference evidence="3 7" key="5">
    <citation type="journal article" date="2019" name="Antimicrob. Agents Chemother.">
        <title>Applying Rapid Whole Genome Sequencing to Predict Phenotypic Antimicrobial Susceptibility Testing Results Among Carbapenem-Resistant Klebsiella pneumoniae Clinical Isolates.</title>
        <authorList>
            <person name="Tamma P.D."/>
            <person name="Fan Y."/>
            <person name="Bergman Y."/>
            <person name="Pertea G."/>
            <person name="Kazmi A."/>
            <person name="Lewis S."/>
            <person name="Carroll K.C."/>
            <person name="Schatz M.C."/>
            <person name="Timp W."/>
            <person name="Simner P.J."/>
        </authorList>
    </citation>
    <scope>NUCLEOTIDE SEQUENCE [LARGE SCALE GENOMIC DNA]</scope>
    <source>
        <strain evidence="3 7">KLPN_104</strain>
    </source>
</reference>
<feature type="transmembrane region" description="Helical" evidence="1">
    <location>
        <begin position="32"/>
        <end position="53"/>
    </location>
</feature>
<name>A0A0G3RFE6_KLEPN</name>
<evidence type="ECO:0000313" key="2">
    <source>
        <dbReference type="EMBL" id="ROH04665.1"/>
    </source>
</evidence>
<evidence type="ECO:0000313" key="5">
    <source>
        <dbReference type="EMBL" id="STS78451.1"/>
    </source>
</evidence>
<reference evidence="2 8" key="3">
    <citation type="submission" date="2018-10" db="EMBL/GenBank/DDBJ databases">
        <authorList>
            <person name="Vanduin D."/>
            <person name="Fouts D."/>
            <person name="Wright M."/>
            <person name="Sutton G."/>
            <person name="Nguyen K."/>
            <person name="Kreiswirth B."/>
            <person name="Chen L."/>
            <person name="Rojas L."/>
            <person name="Hujer A."/>
            <person name="Hujer K."/>
            <person name="Bonomo R."/>
            <person name="Adams M."/>
        </authorList>
    </citation>
    <scope>NUCLEOTIDE SEQUENCE [LARGE SCALE GENOMIC DNA]</scope>
    <source>
        <strain evidence="2 8">CRK0165</strain>
    </source>
</reference>
<keyword evidence="1" id="KW-0812">Transmembrane</keyword>
<dbReference type="Proteomes" id="UP000254938">
    <property type="component" value="Unassembled WGS sequence"/>
</dbReference>
<evidence type="ECO:0000313" key="3">
    <source>
        <dbReference type="EMBL" id="RRE94271.1"/>
    </source>
</evidence>
<proteinExistence type="predicted"/>
<dbReference type="Proteomes" id="UP000283322">
    <property type="component" value="Unassembled WGS sequence"/>
</dbReference>
<dbReference type="GeneID" id="39479125"/>
<reference evidence="4" key="1">
    <citation type="submission" date="2017-05" db="EMBL/GenBank/DDBJ databases">
        <authorList>
            <person name="Song R."/>
            <person name="Chenine A.L."/>
            <person name="Ruprecht R.M."/>
        </authorList>
    </citation>
    <scope>NUCLEOTIDE SEQUENCE</scope>
    <source>
        <strain evidence="4">Klebsiella pneumoniae KLPN57</strain>
    </source>
</reference>
<evidence type="ECO:0000256" key="1">
    <source>
        <dbReference type="SAM" id="Phobius"/>
    </source>
</evidence>
<dbReference type="Proteomes" id="UP000275975">
    <property type="component" value="Unassembled WGS sequence"/>
</dbReference>
<gene>
    <name evidence="2" type="ORF">BL124_00001660</name>
    <name evidence="3" type="ORF">EAO17_30930</name>
    <name evidence="5" type="ORF">NCTC9140_00082</name>
    <name evidence="4" type="ORF">PKLPN57_376</name>
</gene>
<dbReference type="RefSeq" id="WP_022644736.1">
    <property type="nucleotide sequence ID" value="NZ_AP024177.1"/>
</dbReference>
<evidence type="ECO:0000313" key="8">
    <source>
        <dbReference type="Proteomes" id="UP000283322"/>
    </source>
</evidence>
<dbReference type="AlphaFoldDB" id="A0A0G3RFE6"/>
<evidence type="ECO:0000313" key="6">
    <source>
        <dbReference type="Proteomes" id="UP000254938"/>
    </source>
</evidence>
<sequence>MAASLMVVVLLVLFLFIPACIALFMSGRSLLLIFLGAVACQAAVAVAFAGLSARGWSESMGMGAASLIFYVIGLHKADGVKQNTHNGREKNES</sequence>
<evidence type="ECO:0000313" key="7">
    <source>
        <dbReference type="Proteomes" id="UP000275975"/>
    </source>
</evidence>
<reference evidence="5 6" key="2">
    <citation type="submission" date="2018-06" db="EMBL/GenBank/DDBJ databases">
        <authorList>
            <consortium name="Pathogen Informatics"/>
            <person name="Doyle S."/>
        </authorList>
    </citation>
    <scope>NUCLEOTIDE SEQUENCE [LARGE SCALE GENOMIC DNA]</scope>
    <source>
        <strain evidence="5 6">NCTC9140</strain>
    </source>
</reference>